<dbReference type="Proteomes" id="UP000523079">
    <property type="component" value="Unassembled WGS sequence"/>
</dbReference>
<evidence type="ECO:0000256" key="3">
    <source>
        <dbReference type="ARBA" id="ARBA00022496"/>
    </source>
</evidence>
<protein>
    <submittedName>
        <fullName evidence="13">Molybdate transport system ATP-binding protein</fullName>
    </submittedName>
</protein>
<evidence type="ECO:0000256" key="5">
    <source>
        <dbReference type="ARBA" id="ARBA00022741"/>
    </source>
</evidence>
<accession>A0A7W3IPY0</accession>
<reference evidence="13 14" key="1">
    <citation type="submission" date="2020-07" db="EMBL/GenBank/DDBJ databases">
        <title>Sequencing the genomes of 1000 actinobacteria strains.</title>
        <authorList>
            <person name="Klenk H.-P."/>
        </authorList>
    </citation>
    <scope>NUCLEOTIDE SEQUENCE [LARGE SCALE GENOMIC DNA]</scope>
    <source>
        <strain evidence="13 14">DSM 100723</strain>
    </source>
</reference>
<evidence type="ECO:0000256" key="4">
    <source>
        <dbReference type="ARBA" id="ARBA00022505"/>
    </source>
</evidence>
<gene>
    <name evidence="13" type="ORF">FHX74_000667</name>
</gene>
<evidence type="ECO:0000256" key="10">
    <source>
        <dbReference type="PROSITE-ProRule" id="PRU01213"/>
    </source>
</evidence>
<dbReference type="InterPro" id="IPR005116">
    <property type="entry name" value="Transp-assoc_OB_typ1"/>
</dbReference>
<evidence type="ECO:0000256" key="9">
    <source>
        <dbReference type="ARBA" id="ARBA00023136"/>
    </source>
</evidence>
<evidence type="ECO:0000313" key="14">
    <source>
        <dbReference type="Proteomes" id="UP000523079"/>
    </source>
</evidence>
<dbReference type="PROSITE" id="PS00211">
    <property type="entry name" value="ABC_TRANSPORTER_1"/>
    <property type="match status" value="1"/>
</dbReference>
<evidence type="ECO:0000259" key="11">
    <source>
        <dbReference type="PROSITE" id="PS50893"/>
    </source>
</evidence>
<keyword evidence="7" id="KW-0408">Iron</keyword>
<evidence type="ECO:0000256" key="1">
    <source>
        <dbReference type="ARBA" id="ARBA00022448"/>
    </source>
</evidence>
<evidence type="ECO:0000256" key="7">
    <source>
        <dbReference type="ARBA" id="ARBA00023004"/>
    </source>
</evidence>
<dbReference type="InterPro" id="IPR050093">
    <property type="entry name" value="ABC_SmlMolc_Importer"/>
</dbReference>
<dbReference type="CDD" id="cd03259">
    <property type="entry name" value="ABC_Carb_Solutes_like"/>
    <property type="match status" value="1"/>
</dbReference>
<evidence type="ECO:0000259" key="12">
    <source>
        <dbReference type="PROSITE" id="PS51866"/>
    </source>
</evidence>
<dbReference type="PROSITE" id="PS50893">
    <property type="entry name" value="ABC_TRANSPORTER_2"/>
    <property type="match status" value="1"/>
</dbReference>
<keyword evidence="5" id="KW-0547">Nucleotide-binding</keyword>
<proteinExistence type="predicted"/>
<dbReference type="PANTHER" id="PTHR42781">
    <property type="entry name" value="SPERMIDINE/PUTRESCINE IMPORT ATP-BINDING PROTEIN POTA"/>
    <property type="match status" value="1"/>
</dbReference>
<dbReference type="GO" id="GO:0005524">
    <property type="term" value="F:ATP binding"/>
    <property type="evidence" value="ECO:0007669"/>
    <property type="project" value="UniProtKB-KW"/>
</dbReference>
<name>A0A7W3IPY0_9ACTN</name>
<dbReference type="PROSITE" id="PS50890">
    <property type="entry name" value="PUA"/>
    <property type="match status" value="1"/>
</dbReference>
<dbReference type="SMART" id="SM00382">
    <property type="entry name" value="AAA"/>
    <property type="match status" value="1"/>
</dbReference>
<dbReference type="Pfam" id="PF00005">
    <property type="entry name" value="ABC_tran"/>
    <property type="match status" value="1"/>
</dbReference>
<feature type="domain" description="ABC transporter" evidence="11">
    <location>
        <begin position="1"/>
        <end position="237"/>
    </location>
</feature>
<dbReference type="GO" id="GO:0015689">
    <property type="term" value="P:molybdate ion transport"/>
    <property type="evidence" value="ECO:0007669"/>
    <property type="project" value="InterPro"/>
</dbReference>
<dbReference type="GO" id="GO:0016020">
    <property type="term" value="C:membrane"/>
    <property type="evidence" value="ECO:0007669"/>
    <property type="project" value="InterPro"/>
</dbReference>
<dbReference type="InterPro" id="IPR015853">
    <property type="entry name" value="ABC_transpr_FbpC"/>
</dbReference>
<evidence type="ECO:0000313" key="13">
    <source>
        <dbReference type="EMBL" id="MBA8793073.1"/>
    </source>
</evidence>
<dbReference type="Pfam" id="PF03459">
    <property type="entry name" value="TOBE"/>
    <property type="match status" value="1"/>
</dbReference>
<keyword evidence="4 10" id="KW-0500">Molybdenum</keyword>
<dbReference type="Gene3D" id="2.40.50.100">
    <property type="match status" value="1"/>
</dbReference>
<dbReference type="PROSITE" id="PS51866">
    <property type="entry name" value="MOP"/>
    <property type="match status" value="1"/>
</dbReference>
<feature type="domain" description="Mop" evidence="12">
    <location>
        <begin position="293"/>
        <end position="359"/>
    </location>
</feature>
<dbReference type="InterPro" id="IPR027417">
    <property type="entry name" value="P-loop_NTPase"/>
</dbReference>
<dbReference type="GO" id="GO:0015408">
    <property type="term" value="F:ABC-type ferric iron transporter activity"/>
    <property type="evidence" value="ECO:0007669"/>
    <property type="project" value="InterPro"/>
</dbReference>
<sequence>MSGLTARVRVVRDHFTLDVAVDVAPGEVVAVVGPNGAGKSTLLRALAGLEPVGAGRVVVDGVPLTDTDQGIAVPPHHRRIGVVFQDYLLFPHLTAAANVAFGLRAGGVGRAEATRRAQNWLDRVGLADLAAVRPGRLSGGQAQRVALARALAPDPRLLLLDEPLAALDARTRLQVRGELRRHLRDVAGATLVVTHDPVDAAVLADRLVVIEDGAVVQTGTPGEVARRPRTEYVARLVGLNLLAGTAEPAPEGRSGSRVRLGTAAPVVVPGRHAGPVYVSFRPAAVALYAEPPGGSPRNVWAGEVVGLEPAGEAVRVEVGTAQGPSVVAEVTPEAAADLDLVPGAPVWAVVKASEIEVYARG</sequence>
<evidence type="ECO:0000256" key="6">
    <source>
        <dbReference type="ARBA" id="ARBA00022840"/>
    </source>
</evidence>
<keyword evidence="8" id="KW-0406">Ion transport</keyword>
<dbReference type="PANTHER" id="PTHR42781:SF4">
    <property type="entry name" value="SPERMIDINE_PUTRESCINE IMPORT ATP-BINDING PROTEIN POTA"/>
    <property type="match status" value="1"/>
</dbReference>
<keyword evidence="1" id="KW-0813">Transport</keyword>
<evidence type="ECO:0000256" key="2">
    <source>
        <dbReference type="ARBA" id="ARBA00022475"/>
    </source>
</evidence>
<dbReference type="SUPFAM" id="SSF50331">
    <property type="entry name" value="MOP-like"/>
    <property type="match status" value="1"/>
</dbReference>
<dbReference type="InterPro" id="IPR003439">
    <property type="entry name" value="ABC_transporter-like_ATP-bd"/>
</dbReference>
<dbReference type="GO" id="GO:0016887">
    <property type="term" value="F:ATP hydrolysis activity"/>
    <property type="evidence" value="ECO:0007669"/>
    <property type="project" value="InterPro"/>
</dbReference>
<keyword evidence="2" id="KW-1003">Cell membrane</keyword>
<keyword evidence="14" id="KW-1185">Reference proteome</keyword>
<evidence type="ECO:0000256" key="8">
    <source>
        <dbReference type="ARBA" id="ARBA00023065"/>
    </source>
</evidence>
<comment type="caution">
    <text evidence="13">The sequence shown here is derived from an EMBL/GenBank/DDBJ whole genome shotgun (WGS) entry which is preliminary data.</text>
</comment>
<dbReference type="EMBL" id="JACGWT010000001">
    <property type="protein sequence ID" value="MBA8793073.1"/>
    <property type="molecule type" value="Genomic_DNA"/>
</dbReference>
<dbReference type="InterPro" id="IPR004606">
    <property type="entry name" value="Mop_domain"/>
</dbReference>
<dbReference type="AlphaFoldDB" id="A0A7W3IPY0"/>
<keyword evidence="9" id="KW-0472">Membrane</keyword>
<dbReference type="Gene3D" id="3.40.50.300">
    <property type="entry name" value="P-loop containing nucleotide triphosphate hydrolases"/>
    <property type="match status" value="1"/>
</dbReference>
<organism evidence="13 14">
    <name type="scientific">Microlunatus kandeliicorticis</name>
    <dbReference type="NCBI Taxonomy" id="1759536"/>
    <lineage>
        <taxon>Bacteria</taxon>
        <taxon>Bacillati</taxon>
        <taxon>Actinomycetota</taxon>
        <taxon>Actinomycetes</taxon>
        <taxon>Propionibacteriales</taxon>
        <taxon>Propionibacteriaceae</taxon>
        <taxon>Microlunatus</taxon>
    </lineage>
</organism>
<dbReference type="InterPro" id="IPR008995">
    <property type="entry name" value="Mo/tungstate-bd_C_term_dom"/>
</dbReference>
<keyword evidence="3" id="KW-0410">Iron transport</keyword>
<dbReference type="SUPFAM" id="SSF52540">
    <property type="entry name" value="P-loop containing nucleoside triphosphate hydrolases"/>
    <property type="match status" value="1"/>
</dbReference>
<dbReference type="InterPro" id="IPR003593">
    <property type="entry name" value="AAA+_ATPase"/>
</dbReference>
<dbReference type="InterPro" id="IPR017871">
    <property type="entry name" value="ABC_transporter-like_CS"/>
</dbReference>
<keyword evidence="6 13" id="KW-0067">ATP-binding</keyword>